<evidence type="ECO:0008006" key="6">
    <source>
        <dbReference type="Google" id="ProtNLM"/>
    </source>
</evidence>
<protein>
    <recommendedName>
        <fullName evidence="6">Fibronectin type-III domain-containing protein</fullName>
    </recommendedName>
</protein>
<dbReference type="AlphaFoldDB" id="A0A8C3KJM2"/>
<dbReference type="SUPFAM" id="SSF49265">
    <property type="entry name" value="Fibronectin type III"/>
    <property type="match status" value="1"/>
</dbReference>
<evidence type="ECO:0000256" key="2">
    <source>
        <dbReference type="ARBA" id="ARBA00023157"/>
    </source>
</evidence>
<dbReference type="InterPro" id="IPR036116">
    <property type="entry name" value="FN3_sf"/>
</dbReference>
<evidence type="ECO:0000256" key="1">
    <source>
        <dbReference type="ARBA" id="ARBA00022737"/>
    </source>
</evidence>
<keyword evidence="2" id="KW-1015">Disulfide bond</keyword>
<name>A0A8C3KJM2_9CHAR</name>
<dbReference type="PANTHER" id="PTHR24051">
    <property type="entry name" value="SUSHI DOMAIN-CONTAINING PROTEIN 1"/>
    <property type="match status" value="1"/>
</dbReference>
<feature type="transmembrane region" description="Helical" evidence="3">
    <location>
        <begin position="413"/>
        <end position="435"/>
    </location>
</feature>
<keyword evidence="5" id="KW-1185">Reference proteome</keyword>
<keyword evidence="3" id="KW-0472">Membrane</keyword>
<sequence length="461" mass="50400">MIPFPLLPRWDSRLQLKPDQKNYKKNEEVVLMCPDGFQPSFSNIRCARQSLGINESSGEAVCGDAWEGKNSTGAWIHIERAVECVEVLQVVSESLEISSTSVKLNWTCRLPDACQHMRATCQLEEHSSPPCEAEEVQGEEMLQGQEGTLTCPPLQPYTFYNITISLPPSTILFSWLVRTKETGTWIDAPFCPAANPVSSPQLNITTRSAQDGSFLEMEKLQLSGSITEHRLPQHSPDSSYVVTIQGLTAAGAGAASLWEFQTKSSNTPHPLDISCRDVHDISPSHGTAVLPLRPIARPPTAAREHQLIVAVGHNSTALEGACLGEPQPFNASQEPGTYVAAVLNLTGPMDFVLGNGTHGQGYHNAALRPGWHYMALLRHVHRSQQVPVMRGFCFWSVLVTGQEPGSLLGRMPLVMAVALVIALLTLGILLLFVFFRSVSALPLLLSVSTLHCQGVSKWTLR</sequence>
<dbReference type="InterPro" id="IPR051622">
    <property type="entry name" value="R-tyr_protein_phosphatases"/>
</dbReference>
<reference evidence="4" key="2">
    <citation type="submission" date="2025-09" db="UniProtKB">
        <authorList>
            <consortium name="Ensembl"/>
        </authorList>
    </citation>
    <scope>IDENTIFICATION</scope>
</reference>
<accession>A0A8C3KJM2</accession>
<dbReference type="Proteomes" id="UP000694419">
    <property type="component" value="Unplaced"/>
</dbReference>
<organism evidence="4 5">
    <name type="scientific">Calidris pygmaea</name>
    <name type="common">Spoon-billed sandpiper</name>
    <dbReference type="NCBI Taxonomy" id="425635"/>
    <lineage>
        <taxon>Eukaryota</taxon>
        <taxon>Metazoa</taxon>
        <taxon>Chordata</taxon>
        <taxon>Craniata</taxon>
        <taxon>Vertebrata</taxon>
        <taxon>Euteleostomi</taxon>
        <taxon>Archelosauria</taxon>
        <taxon>Archosauria</taxon>
        <taxon>Dinosauria</taxon>
        <taxon>Saurischia</taxon>
        <taxon>Theropoda</taxon>
        <taxon>Coelurosauria</taxon>
        <taxon>Aves</taxon>
        <taxon>Neognathae</taxon>
        <taxon>Neoaves</taxon>
        <taxon>Charadriiformes</taxon>
        <taxon>Scolopacidae</taxon>
        <taxon>Calidris</taxon>
    </lineage>
</organism>
<keyword evidence="3" id="KW-0812">Transmembrane</keyword>
<keyword evidence="1" id="KW-0677">Repeat</keyword>
<evidence type="ECO:0000313" key="5">
    <source>
        <dbReference type="Proteomes" id="UP000694419"/>
    </source>
</evidence>
<dbReference type="PANTHER" id="PTHR24051:SF6">
    <property type="entry name" value="FIBRONECTIN TYPE-III DOMAIN-CONTAINING PROTEIN-RELATED"/>
    <property type="match status" value="1"/>
</dbReference>
<proteinExistence type="predicted"/>
<dbReference type="Ensembl" id="ENSCPGT00000026749.1">
    <property type="protein sequence ID" value="ENSCPGP00000024490.1"/>
    <property type="gene ID" value="ENSCPGG00000016862.1"/>
</dbReference>
<evidence type="ECO:0000313" key="4">
    <source>
        <dbReference type="Ensembl" id="ENSCPGP00000024490.1"/>
    </source>
</evidence>
<reference evidence="4" key="1">
    <citation type="submission" date="2025-08" db="UniProtKB">
        <authorList>
            <consortium name="Ensembl"/>
        </authorList>
    </citation>
    <scope>IDENTIFICATION</scope>
</reference>
<evidence type="ECO:0000256" key="3">
    <source>
        <dbReference type="SAM" id="Phobius"/>
    </source>
</evidence>
<keyword evidence="3" id="KW-1133">Transmembrane helix</keyword>